<dbReference type="EMBL" id="PJVH01000028">
    <property type="protein sequence ID" value="RXU86666.1"/>
    <property type="molecule type" value="Genomic_DNA"/>
</dbReference>
<reference evidence="12 20" key="7">
    <citation type="submission" date="2018-05" db="EMBL/GenBank/DDBJ databases">
        <title>Vancomycin-resistant Enterococcus faecium strain from Chelyabinsk, Russia.</title>
        <authorList>
            <person name="Gostev V."/>
            <person name="Goncharov A."/>
            <person name="Kolodzhieva V."/>
            <person name="Suvorov A."/>
            <person name="Sidorenko S."/>
            <person name="Zueva L."/>
        </authorList>
    </citation>
    <scope>NUCLEOTIDE SEQUENCE [LARGE SCALE GENOMIC DNA]</scope>
    <source>
        <strain evidence="12 20">20</strain>
    </source>
</reference>
<evidence type="ECO:0000256" key="2">
    <source>
        <dbReference type="ARBA" id="ARBA00024764"/>
    </source>
</evidence>
<dbReference type="Proteomes" id="UP000070452">
    <property type="component" value="Unassembled WGS sequence"/>
</dbReference>
<dbReference type="EMBL" id="WEFP01000008">
    <property type="protein sequence ID" value="KAB7572328.1"/>
    <property type="molecule type" value="Genomic_DNA"/>
</dbReference>
<dbReference type="Proteomes" id="UP001141166">
    <property type="component" value="Unassembled WGS sequence"/>
</dbReference>
<dbReference type="Proteomes" id="UP000183509">
    <property type="component" value="Unassembled WGS sequence"/>
</dbReference>
<dbReference type="EMBL" id="LRHK01000001">
    <property type="protein sequence ID" value="KWX18707.1"/>
    <property type="molecule type" value="Genomic_DNA"/>
</dbReference>
<dbReference type="EMBL" id="FKLM01000042">
    <property type="protein sequence ID" value="SAM49675.1"/>
    <property type="molecule type" value="Genomic_DNA"/>
</dbReference>
<evidence type="ECO:0000313" key="10">
    <source>
        <dbReference type="EMBL" id="OTN99490.1"/>
    </source>
</evidence>
<dbReference type="NCBIfam" id="NF001066">
    <property type="entry name" value="PRK00118.1-1"/>
    <property type="match status" value="1"/>
</dbReference>
<dbReference type="Pfam" id="PF04297">
    <property type="entry name" value="UPF0122"/>
    <property type="match status" value="1"/>
</dbReference>
<evidence type="ECO:0000313" key="14">
    <source>
        <dbReference type="EMBL" id="SAM49675.1"/>
    </source>
</evidence>
<dbReference type="AlphaFoldDB" id="A0A132P8W9"/>
<sequence>MEIEKTNRMNALFEFYSTLLTEKQMNYMELYYADDFSLGEIAEEYEVSRQAVYDNIKRTSKILEDYEKKLHLFSNYIVREQVLENMTAYITDKYPEDKKLLEYVQQIQAIEE</sequence>
<dbReference type="SMR" id="A0A132P8W9"/>
<reference evidence="11 19" key="5">
    <citation type="submission" date="2017-10" db="EMBL/GenBank/DDBJ databases">
        <title>Draft genomes of the Enterococcus faecium isolated from human feces before and after Helicobacter pylori eradication therapy.</title>
        <authorList>
            <person name="Prianichniikov N.A."/>
            <person name="Glushchenko O.E."/>
            <person name="Malakhova M.V."/>
        </authorList>
    </citation>
    <scope>NUCLEOTIDE SEQUENCE [LARGE SCALE GENOMIC DNA]</scope>
    <source>
        <strain evidence="11 19">Hp_5-7</strain>
    </source>
</reference>
<dbReference type="Proteomes" id="UP000469871">
    <property type="component" value="Unassembled WGS sequence"/>
</dbReference>
<evidence type="ECO:0000313" key="12">
    <source>
        <dbReference type="EMBL" id="PZM55431.1"/>
    </source>
</evidence>
<dbReference type="EMBL" id="MVGJ01000080">
    <property type="protein sequence ID" value="OOL80216.1"/>
    <property type="molecule type" value="Genomic_DNA"/>
</dbReference>
<dbReference type="EMBL" id="NGLB01000001">
    <property type="protein sequence ID" value="OTN99490.1"/>
    <property type="molecule type" value="Genomic_DNA"/>
</dbReference>
<comment type="caution">
    <text evidence="5">The sequence shown here is derived from an EMBL/GenBank/DDBJ whole genome shotgun (WGS) entry which is preliminary data.</text>
</comment>
<dbReference type="Proteomes" id="UP000224303">
    <property type="component" value="Unassembled WGS sequence"/>
</dbReference>
<reference evidence="4 22" key="8">
    <citation type="submission" date="2019-10" db="EMBL/GenBank/DDBJ databases">
        <title>Evolutionary dynamics of vancomycin-resistant Enterococcus faecium during gastrointestinal tract colonization and bloodstream infection in immunocompromised pediatric patients.</title>
        <authorList>
            <person name="Chilambi G.S."/>
            <person name="Nordstrom H.R."/>
            <person name="Evans D.R."/>
            <person name="Ferrolino J."/>
            <person name="Hayden R.T."/>
            <person name="Maron G.M."/>
            <person name="Vo A.N."/>
            <person name="Gilmore M.S."/>
            <person name="Wolf J."/>
            <person name="Rosch J.W."/>
            <person name="Van Tyne D."/>
        </authorList>
    </citation>
    <scope>NUCLEOTIDE SEQUENCE [LARGE SCALE GENOMIC DNA]</scope>
    <source>
        <strain evidence="4 22">VRECG27</strain>
    </source>
</reference>
<evidence type="ECO:0000313" key="6">
    <source>
        <dbReference type="EMBL" id="MBX4223363.1"/>
    </source>
</evidence>
<reference evidence="14 16" key="2">
    <citation type="submission" date="2016-04" db="EMBL/GenBank/DDBJ databases">
        <authorList>
            <person name="Millard A."/>
        </authorList>
    </citation>
    <scope>NUCLEOTIDE SEQUENCE [LARGE SCALE GENOMIC DNA]</scope>
    <source>
        <strain evidence="14">Isolate 22</strain>
    </source>
</reference>
<evidence type="ECO:0000313" key="13">
    <source>
        <dbReference type="EMBL" id="RXU86666.1"/>
    </source>
</evidence>
<dbReference type="Proteomes" id="UP000289562">
    <property type="component" value="Unassembled WGS sequence"/>
</dbReference>
<dbReference type="PATRIC" id="fig|1352.1358.peg.1273"/>
<protein>
    <recommendedName>
        <fullName evidence="3">UPF0122 protein A5804_000980</fullName>
    </recommendedName>
</protein>
<dbReference type="RefSeq" id="WP_002293708.1">
    <property type="nucleotide sequence ID" value="NZ_AP019394.1"/>
</dbReference>
<reference evidence="6" key="9">
    <citation type="journal article" date="2022" name="J. Anim. Sci.">
        <title>Whole genome sequence analyses-based assessment of virulence potential and antimicrobial susceptibilities and resistance of Enterococcus faecium strains isolated from commercial swine and cattle probiotic products.</title>
        <authorList>
            <person name="Shridhar P.B."/>
            <person name="Amachawadi R.G."/>
            <person name="Tokach M."/>
            <person name="Patel I."/>
            <person name="Gangiredla J."/>
            <person name="Mammel M."/>
            <person name="Nagaraja T.G."/>
        </authorList>
    </citation>
    <scope>NUCLEOTIDE SEQUENCE</scope>
    <source>
        <strain evidence="6">EF215</strain>
    </source>
</reference>
<evidence type="ECO:0000313" key="18">
    <source>
        <dbReference type="Proteomes" id="UP000194737"/>
    </source>
</evidence>
<keyword evidence="5" id="KW-0238">DNA-binding</keyword>
<gene>
    <name evidence="10" type="ORF">A5804_000980</name>
    <name evidence="5" type="ORF">AWT83_09590</name>
    <name evidence="9" type="ORF">B1P95_12300</name>
    <name evidence="11" type="ORF">CQR37_11140</name>
    <name evidence="13" type="ORF">CYQ77_09200</name>
    <name evidence="12" type="ORF">DKP91_09400</name>
    <name evidence="14" type="ORF">DTPHA_602090</name>
    <name evidence="4" type="ORF">GBM73_16760</name>
    <name evidence="6" type="ORF">KYX88_11140</name>
    <name evidence="7" type="ORF">M3X98_12800</name>
    <name evidence="8" type="ORF">P6Z85_11270</name>
</gene>
<reference evidence="13 21" key="6">
    <citation type="submission" date="2017-12" db="EMBL/GenBank/DDBJ databases">
        <title>A pool of 800 enterococci isolated from chicken carcass rinse samples from New Zealand.</title>
        <authorList>
            <person name="Zhang J."/>
            <person name="Rogers L."/>
            <person name="Midwinter A."/>
            <person name="French N."/>
        </authorList>
    </citation>
    <scope>NUCLEOTIDE SEQUENCE [LARGE SCALE GENOMIC DNA]</scope>
    <source>
        <strain evidence="13 21">EN697</strain>
    </source>
</reference>
<dbReference type="InterPro" id="IPR036388">
    <property type="entry name" value="WH-like_DNA-bd_sf"/>
</dbReference>
<evidence type="ECO:0000313" key="19">
    <source>
        <dbReference type="Proteomes" id="UP000224303"/>
    </source>
</evidence>
<dbReference type="Proteomes" id="UP001260956">
    <property type="component" value="Unassembled WGS sequence"/>
</dbReference>
<dbReference type="SUPFAM" id="SSF88659">
    <property type="entry name" value="Sigma3 and sigma4 domains of RNA polymerase sigma factors"/>
    <property type="match status" value="1"/>
</dbReference>
<accession>A0A132P8W9</accession>
<dbReference type="EMBL" id="QHGU01000043">
    <property type="protein sequence ID" value="PZM55431.1"/>
    <property type="molecule type" value="Genomic_DNA"/>
</dbReference>
<organism evidence="5 15">
    <name type="scientific">Enterococcus faecium</name>
    <name type="common">Streptococcus faecium</name>
    <dbReference type="NCBI Taxonomy" id="1352"/>
    <lineage>
        <taxon>Bacteria</taxon>
        <taxon>Bacillati</taxon>
        <taxon>Bacillota</taxon>
        <taxon>Bacilli</taxon>
        <taxon>Lactobacillales</taxon>
        <taxon>Enterococcaceae</taxon>
        <taxon>Enterococcus</taxon>
    </lineage>
</organism>
<dbReference type="GeneID" id="66454673"/>
<evidence type="ECO:0000313" key="22">
    <source>
        <dbReference type="Proteomes" id="UP000469871"/>
    </source>
</evidence>
<dbReference type="Gene3D" id="1.10.10.10">
    <property type="entry name" value="Winged helix-like DNA-binding domain superfamily/Winged helix DNA-binding domain"/>
    <property type="match status" value="1"/>
</dbReference>
<dbReference type="HAMAP" id="MF_00245">
    <property type="entry name" value="UPF0122"/>
    <property type="match status" value="1"/>
</dbReference>
<reference evidence="10 18" key="4">
    <citation type="submission" date="2017-05" db="EMBL/GenBank/DDBJ databases">
        <title>The Genome Sequence of Enterococcus faecium 6F2_DIV0138.</title>
        <authorList>
            <consortium name="The Broad Institute Genomics Platform"/>
            <consortium name="The Broad Institute Genomic Center for Infectious Diseases"/>
            <person name="Earl A."/>
            <person name="Manson A."/>
            <person name="Schwartman J."/>
            <person name="Gilmore M."/>
            <person name="Abouelleil A."/>
            <person name="Cao P."/>
            <person name="Chapman S."/>
            <person name="Cusick C."/>
            <person name="Shea T."/>
            <person name="Young S."/>
            <person name="Neafsey D."/>
            <person name="Nusbaum C."/>
            <person name="Birren B."/>
        </authorList>
    </citation>
    <scope>NUCLEOTIDE SEQUENCE [LARGE SCALE GENOMIC DNA]</scope>
    <source>
        <strain evidence="10 18">6F2_DIV0138</strain>
    </source>
</reference>
<dbReference type="PANTHER" id="PTHR40083">
    <property type="entry name" value="UPF0122 PROTEIN CBO2450/CLC_2298"/>
    <property type="match status" value="1"/>
</dbReference>
<evidence type="ECO:0000313" key="21">
    <source>
        <dbReference type="Proteomes" id="UP000289562"/>
    </source>
</evidence>
<dbReference type="NCBIfam" id="NF001070">
    <property type="entry name" value="PRK00118.1-6"/>
    <property type="match status" value="1"/>
</dbReference>
<evidence type="ECO:0000313" key="16">
    <source>
        <dbReference type="Proteomes" id="UP000183509"/>
    </source>
</evidence>
<dbReference type="STRING" id="1352.AL014_03195"/>
<evidence type="ECO:0000313" key="7">
    <source>
        <dbReference type="EMBL" id="MDC4248892.1"/>
    </source>
</evidence>
<evidence type="ECO:0000313" key="5">
    <source>
        <dbReference type="EMBL" id="KWX18707.1"/>
    </source>
</evidence>
<dbReference type="EMBL" id="PCGC01000029">
    <property type="protein sequence ID" value="PHL20929.1"/>
    <property type="molecule type" value="Genomic_DNA"/>
</dbReference>
<dbReference type="PANTHER" id="PTHR40083:SF1">
    <property type="entry name" value="UPF0122 PROTEIN YLXM"/>
    <property type="match status" value="1"/>
</dbReference>
<evidence type="ECO:0000313" key="15">
    <source>
        <dbReference type="Proteomes" id="UP000070452"/>
    </source>
</evidence>
<evidence type="ECO:0000313" key="8">
    <source>
        <dbReference type="EMBL" id="MDT2370715.1"/>
    </source>
</evidence>
<dbReference type="InterPro" id="IPR013324">
    <property type="entry name" value="RNA_pol_sigma_r3/r4-like"/>
</dbReference>
<evidence type="ECO:0000313" key="9">
    <source>
        <dbReference type="EMBL" id="OOL80216.1"/>
    </source>
</evidence>
<dbReference type="InterPro" id="IPR054831">
    <property type="entry name" value="UPF0122_fam_protein"/>
</dbReference>
<dbReference type="EMBL" id="JAIFOC010000099">
    <property type="protein sequence ID" value="MBX4223363.1"/>
    <property type="molecule type" value="Genomic_DNA"/>
</dbReference>
<name>A0A132P8W9_ENTFC</name>
<dbReference type="InterPro" id="IPR007394">
    <property type="entry name" value="UPF0122"/>
</dbReference>
<dbReference type="NCBIfam" id="NF001068">
    <property type="entry name" value="PRK00118.1-4"/>
    <property type="match status" value="1"/>
</dbReference>
<dbReference type="OMA" id="YYKNRSI"/>
<dbReference type="EMBL" id="JARPTX010000044">
    <property type="protein sequence ID" value="MDT2370715.1"/>
    <property type="molecule type" value="Genomic_DNA"/>
</dbReference>
<evidence type="ECO:0000313" key="20">
    <source>
        <dbReference type="Proteomes" id="UP000249070"/>
    </source>
</evidence>
<evidence type="ECO:0000256" key="3">
    <source>
        <dbReference type="HAMAP-Rule" id="MF_00245"/>
    </source>
</evidence>
<dbReference type="EMBL" id="JAMWMK010000028">
    <property type="protein sequence ID" value="MDC4248892.1"/>
    <property type="molecule type" value="Genomic_DNA"/>
</dbReference>
<reference evidence="5 15" key="1">
    <citation type="submission" date="2016-01" db="EMBL/GenBank/DDBJ databases">
        <title>Molecular Mechanisms for transfer of large genomic segments between Enterococcus faecium strains.</title>
        <authorList>
            <person name="Garcia-Solache M.A."/>
            <person name="Lebreton F."/>
            <person name="Mclaughlin R.E."/>
            <person name="Whiteaker J.D."/>
            <person name="Gilmore M.S."/>
            <person name="Rice L.B."/>
        </authorList>
    </citation>
    <scope>NUCLEOTIDE SEQUENCE [LARGE SCALE GENOMIC DNA]</scope>
    <source>
        <strain evidence="5 15">D344RRF x C68</strain>
    </source>
</reference>
<evidence type="ECO:0000313" key="4">
    <source>
        <dbReference type="EMBL" id="KAB7572328.1"/>
    </source>
</evidence>
<dbReference type="Proteomes" id="UP001139644">
    <property type="component" value="Unassembled WGS sequence"/>
</dbReference>
<dbReference type="Proteomes" id="UP000191171">
    <property type="component" value="Unassembled WGS sequence"/>
</dbReference>
<comment type="function">
    <text evidence="2 3">Might take part in the signal recognition particle (SRP) pathway. This is inferred from the conservation of its genetic proximity to ftsY/ffh. May be a regulatory protein.</text>
</comment>
<evidence type="ECO:0000256" key="1">
    <source>
        <dbReference type="ARBA" id="ARBA00008720"/>
    </source>
</evidence>
<dbReference type="GO" id="GO:0003677">
    <property type="term" value="F:DNA binding"/>
    <property type="evidence" value="ECO:0007669"/>
    <property type="project" value="UniProtKB-KW"/>
</dbReference>
<evidence type="ECO:0000313" key="11">
    <source>
        <dbReference type="EMBL" id="PHL20929.1"/>
    </source>
</evidence>
<reference evidence="9 17" key="3">
    <citation type="submission" date="2017-02" db="EMBL/GenBank/DDBJ databases">
        <title>Clonality and virulence of isolates of VRE in Hematopoietic Stem Cell Transplanted (HSCT) patients.</title>
        <authorList>
            <person name="Marchi A.P."/>
            <person name="Martins R.C."/>
            <person name="Marie S.K."/>
            <person name="Levin A.S."/>
            <person name="Costa S.F."/>
        </authorList>
    </citation>
    <scope>NUCLEOTIDE SEQUENCE [LARGE SCALE GENOMIC DNA]</scope>
    <source>
        <strain evidence="9 17">LIM1759</strain>
    </source>
</reference>
<dbReference type="NCBIfam" id="NF045758">
    <property type="entry name" value="YlxM"/>
    <property type="match status" value="1"/>
</dbReference>
<reference evidence="8" key="11">
    <citation type="submission" date="2023-03" db="EMBL/GenBank/DDBJ databases">
        <authorList>
            <person name="Shen W."/>
            <person name="Cai J."/>
        </authorList>
    </citation>
    <scope>NUCLEOTIDE SEQUENCE</scope>
    <source>
        <strain evidence="8">B1010-2</strain>
    </source>
</reference>
<evidence type="ECO:0000313" key="17">
    <source>
        <dbReference type="Proteomes" id="UP000191171"/>
    </source>
</evidence>
<proteinExistence type="inferred from homology"/>
<comment type="similarity">
    <text evidence="1 3">Belongs to the UPF0122 family.</text>
</comment>
<dbReference type="Proteomes" id="UP000194737">
    <property type="component" value="Unassembled WGS sequence"/>
</dbReference>
<reference evidence="7" key="10">
    <citation type="submission" date="2022-05" db="EMBL/GenBank/DDBJ databases">
        <title>Draft genome sequences of Clostridium perfringens strains isolated from Peru.</title>
        <authorList>
            <person name="Hurtado R."/>
            <person name="Lima L."/>
            <person name="Sousa T."/>
            <person name="Jaiswal A.K."/>
            <person name="Tiwari S."/>
            <person name="Maturrano L."/>
            <person name="Brenig B."/>
            <person name="Azevedo V."/>
        </authorList>
    </citation>
    <scope>NUCLEOTIDE SEQUENCE</scope>
    <source>
        <strain evidence="7">CP4</strain>
    </source>
</reference>
<dbReference type="Proteomes" id="UP000249070">
    <property type="component" value="Unassembled WGS sequence"/>
</dbReference>